<dbReference type="Proteomes" id="UP001225644">
    <property type="component" value="Unassembled WGS sequence"/>
</dbReference>
<dbReference type="EMBL" id="JAUSUX010000020">
    <property type="protein sequence ID" value="MDQ0287196.1"/>
    <property type="molecule type" value="Genomic_DNA"/>
</dbReference>
<organism evidence="1 2">
    <name type="scientific">Desulfofundulus luciae</name>
    <dbReference type="NCBI Taxonomy" id="74702"/>
    <lineage>
        <taxon>Bacteria</taxon>
        <taxon>Bacillati</taxon>
        <taxon>Bacillota</taxon>
        <taxon>Clostridia</taxon>
        <taxon>Eubacteriales</taxon>
        <taxon>Peptococcaceae</taxon>
        <taxon>Desulfofundulus</taxon>
    </lineage>
</organism>
<protein>
    <submittedName>
        <fullName evidence="1">Uncharacterized protein</fullName>
    </submittedName>
</protein>
<accession>A0ABU0B5H1</accession>
<name>A0ABU0B5H1_9FIRM</name>
<proteinExistence type="predicted"/>
<dbReference type="RefSeq" id="WP_307403065.1">
    <property type="nucleotide sequence ID" value="NZ_JAUSUX010000020.1"/>
</dbReference>
<reference evidence="1 2" key="1">
    <citation type="submission" date="2023-07" db="EMBL/GenBank/DDBJ databases">
        <title>Genomic Encyclopedia of Type Strains, Phase IV (KMG-IV): sequencing the most valuable type-strain genomes for metagenomic binning, comparative biology and taxonomic classification.</title>
        <authorList>
            <person name="Goeker M."/>
        </authorList>
    </citation>
    <scope>NUCLEOTIDE SEQUENCE [LARGE SCALE GENOMIC DNA]</scope>
    <source>
        <strain evidence="1 2">DSM 12396</strain>
    </source>
</reference>
<evidence type="ECO:0000313" key="1">
    <source>
        <dbReference type="EMBL" id="MDQ0287196.1"/>
    </source>
</evidence>
<keyword evidence="2" id="KW-1185">Reference proteome</keyword>
<comment type="caution">
    <text evidence="1">The sequence shown here is derived from an EMBL/GenBank/DDBJ whole genome shotgun (WGS) entry which is preliminary data.</text>
</comment>
<sequence>MTTVEKRYFVFRTADSEKDFIWSELQQGRLRQGWGIPGTQLKEEDGTIVNKDVWK</sequence>
<gene>
    <name evidence="1" type="ORF">J2Z49_002315</name>
</gene>
<evidence type="ECO:0000313" key="2">
    <source>
        <dbReference type="Proteomes" id="UP001225644"/>
    </source>
</evidence>